<accession>A0A8J2MIA8</accession>
<organism evidence="2 3">
    <name type="scientific">Cotesia congregata</name>
    <name type="common">Parasitoid wasp</name>
    <name type="synonym">Apanteles congregatus</name>
    <dbReference type="NCBI Taxonomy" id="51543"/>
    <lineage>
        <taxon>Eukaryota</taxon>
        <taxon>Metazoa</taxon>
        <taxon>Ecdysozoa</taxon>
        <taxon>Arthropoda</taxon>
        <taxon>Hexapoda</taxon>
        <taxon>Insecta</taxon>
        <taxon>Pterygota</taxon>
        <taxon>Neoptera</taxon>
        <taxon>Endopterygota</taxon>
        <taxon>Hymenoptera</taxon>
        <taxon>Apocrita</taxon>
        <taxon>Ichneumonoidea</taxon>
        <taxon>Braconidae</taxon>
        <taxon>Microgastrinae</taxon>
        <taxon>Cotesia</taxon>
    </lineage>
</organism>
<reference evidence="2" key="1">
    <citation type="submission" date="2021-04" db="EMBL/GenBank/DDBJ databases">
        <authorList>
            <person name="Chebbi M.A.C M."/>
        </authorList>
    </citation>
    <scope>NUCLEOTIDE SEQUENCE</scope>
</reference>
<protein>
    <submittedName>
        <fullName evidence="2">Uncharacterized protein</fullName>
    </submittedName>
</protein>
<feature type="compositionally biased region" description="Polar residues" evidence="1">
    <location>
        <begin position="101"/>
        <end position="117"/>
    </location>
</feature>
<proteinExistence type="predicted"/>
<evidence type="ECO:0000313" key="3">
    <source>
        <dbReference type="Proteomes" id="UP000786811"/>
    </source>
</evidence>
<keyword evidence="3" id="KW-1185">Reference proteome</keyword>
<evidence type="ECO:0000313" key="2">
    <source>
        <dbReference type="EMBL" id="CAG5093347.1"/>
    </source>
</evidence>
<feature type="region of interest" description="Disordered" evidence="1">
    <location>
        <begin position="86"/>
        <end position="117"/>
    </location>
</feature>
<dbReference type="Proteomes" id="UP000786811">
    <property type="component" value="Unassembled WGS sequence"/>
</dbReference>
<name>A0A8J2MIA8_COTCN</name>
<evidence type="ECO:0000256" key="1">
    <source>
        <dbReference type="SAM" id="MobiDB-lite"/>
    </source>
</evidence>
<dbReference type="AlphaFoldDB" id="A0A8J2MIA8"/>
<sequence>MESQQKRSYATATERPTKEQAIIIEAVDKVPIVEYCKEIVPDNILGKQKLSPADLVDKVTIIEPQTSTSSTNIPDDNQLMQLDESPESQKTANKRLHSDTESTPSTVGNDNTPFITPTGTFGISKRLINVERKKTKKNKSNENSKDPLTLNELENEMTKNAHKYPLSYLQLCNFMDKVINKVHPKTAAADYLVEPTQLIIMLRDLYERLQSQRAKYRFSSIIKKLGTKLADDTESDYDSQASDARHF</sequence>
<comment type="caution">
    <text evidence="2">The sequence shown here is derived from an EMBL/GenBank/DDBJ whole genome shotgun (WGS) entry which is preliminary data.</text>
</comment>
<dbReference type="EMBL" id="CAJNRD030001120">
    <property type="protein sequence ID" value="CAG5093347.1"/>
    <property type="molecule type" value="Genomic_DNA"/>
</dbReference>
<gene>
    <name evidence="2" type="ORF">HICCMSTLAB_LOCUS6760</name>
</gene>